<dbReference type="CDD" id="cd12152">
    <property type="entry name" value="F1-ATPase_delta"/>
    <property type="match status" value="1"/>
</dbReference>
<keyword evidence="10" id="KW-1185">Reference proteome</keyword>
<evidence type="ECO:0000256" key="6">
    <source>
        <dbReference type="ARBA" id="ARBA00023136"/>
    </source>
</evidence>
<dbReference type="InterPro" id="IPR020546">
    <property type="entry name" value="ATP_synth_F1_dsu/esu_N"/>
</dbReference>
<dbReference type="Proteomes" id="UP000563151">
    <property type="component" value="Unassembled WGS sequence"/>
</dbReference>
<evidence type="ECO:0000259" key="8">
    <source>
        <dbReference type="Pfam" id="PF02823"/>
    </source>
</evidence>
<evidence type="ECO:0000256" key="4">
    <source>
        <dbReference type="ARBA" id="ARBA00022475"/>
    </source>
</evidence>
<evidence type="ECO:0000313" key="10">
    <source>
        <dbReference type="Proteomes" id="UP000563151"/>
    </source>
</evidence>
<keyword evidence="4" id="KW-1003">Cell membrane</keyword>
<evidence type="ECO:0000256" key="3">
    <source>
        <dbReference type="ARBA" id="ARBA00022448"/>
    </source>
</evidence>
<feature type="domain" description="ATP synthase F1 complex delta/epsilon subunit N-terminal" evidence="8">
    <location>
        <begin position="6"/>
        <end position="83"/>
    </location>
</feature>
<evidence type="ECO:0000256" key="1">
    <source>
        <dbReference type="ARBA" id="ARBA00004184"/>
    </source>
</evidence>
<dbReference type="EMBL" id="JAAZWO010000027">
    <property type="protein sequence ID" value="MBC2399374.1"/>
    <property type="molecule type" value="Genomic_DNA"/>
</dbReference>
<keyword evidence="7" id="KW-0139">CF(1)</keyword>
<evidence type="ECO:0000256" key="7">
    <source>
        <dbReference type="ARBA" id="ARBA00023196"/>
    </source>
</evidence>
<dbReference type="AlphaFoldDB" id="A0A923EDR8"/>
<reference evidence="9 10" key="1">
    <citation type="submission" date="2020-04" db="EMBL/GenBank/DDBJ databases">
        <title>Genomic insights into acetone-butanol-ethanol (ABE) fermentation by sequencing solventogenic clostridia strains.</title>
        <authorList>
            <person name="Brown S."/>
        </authorList>
    </citation>
    <scope>NUCLEOTIDE SEQUENCE [LARGE SCALE GENOMIC DNA]</scope>
    <source>
        <strain evidence="9 10">DJ011</strain>
    </source>
</reference>
<organism evidence="9 10">
    <name type="scientific">Clostridium tetanomorphum</name>
    <dbReference type="NCBI Taxonomy" id="1553"/>
    <lineage>
        <taxon>Bacteria</taxon>
        <taxon>Bacillati</taxon>
        <taxon>Bacillota</taxon>
        <taxon>Clostridia</taxon>
        <taxon>Eubacteriales</taxon>
        <taxon>Clostridiaceae</taxon>
        <taxon>Clostridium</taxon>
    </lineage>
</organism>
<keyword evidence="3" id="KW-0813">Transport</keyword>
<proteinExistence type="inferred from homology"/>
<sequence length="88" mass="9950">MENSIKLIVSTPFKEHYNIDIKKIITESITGRIEILPKHSPLIAILKPALTEFEDINGEKHSFRSSKGLMEVTNNEVTIVCNNIENSN</sequence>
<dbReference type="SUPFAM" id="SSF51344">
    <property type="entry name" value="Epsilon subunit of F1F0-ATP synthase N-terminal domain"/>
    <property type="match status" value="1"/>
</dbReference>
<keyword evidence="7" id="KW-0066">ATP synthesis</keyword>
<dbReference type="GO" id="GO:0012505">
    <property type="term" value="C:endomembrane system"/>
    <property type="evidence" value="ECO:0007669"/>
    <property type="project" value="UniProtKB-SubCell"/>
</dbReference>
<dbReference type="RefSeq" id="WP_051593121.1">
    <property type="nucleotide sequence ID" value="NZ_JAAZWO010000027.1"/>
</dbReference>
<dbReference type="InterPro" id="IPR001469">
    <property type="entry name" value="ATP_synth_F1_dsu/esu"/>
</dbReference>
<comment type="subcellular location">
    <subcellularLocation>
        <location evidence="1">Endomembrane system</location>
        <topology evidence="1">Peripheral membrane protein</topology>
    </subcellularLocation>
</comment>
<gene>
    <name evidence="9" type="ORF">HGG79_16595</name>
</gene>
<dbReference type="GO" id="GO:0045259">
    <property type="term" value="C:proton-transporting ATP synthase complex"/>
    <property type="evidence" value="ECO:0007669"/>
    <property type="project" value="UniProtKB-KW"/>
</dbReference>
<accession>A0A923EDR8</accession>
<dbReference type="Gene3D" id="2.60.15.10">
    <property type="entry name" value="F0F1 ATP synthase delta/epsilon subunit, N-terminal"/>
    <property type="match status" value="1"/>
</dbReference>
<keyword evidence="6" id="KW-0472">Membrane</keyword>
<dbReference type="GO" id="GO:0046933">
    <property type="term" value="F:proton-transporting ATP synthase activity, rotational mechanism"/>
    <property type="evidence" value="ECO:0007669"/>
    <property type="project" value="InterPro"/>
</dbReference>
<dbReference type="Pfam" id="PF02823">
    <property type="entry name" value="ATP-synt_DE_N"/>
    <property type="match status" value="1"/>
</dbReference>
<evidence type="ECO:0000256" key="2">
    <source>
        <dbReference type="ARBA" id="ARBA00005712"/>
    </source>
</evidence>
<comment type="similarity">
    <text evidence="2">Belongs to the ATPase epsilon chain family.</text>
</comment>
<comment type="caution">
    <text evidence="9">The sequence shown here is derived from an EMBL/GenBank/DDBJ whole genome shotgun (WGS) entry which is preliminary data.</text>
</comment>
<evidence type="ECO:0000313" key="9">
    <source>
        <dbReference type="EMBL" id="MBC2399374.1"/>
    </source>
</evidence>
<protein>
    <recommendedName>
        <fullName evidence="8">ATP synthase F1 complex delta/epsilon subunit N-terminal domain-containing protein</fullName>
    </recommendedName>
</protein>
<name>A0A923EDR8_CLOTT</name>
<evidence type="ECO:0000256" key="5">
    <source>
        <dbReference type="ARBA" id="ARBA00023065"/>
    </source>
</evidence>
<dbReference type="InterPro" id="IPR036771">
    <property type="entry name" value="ATPsynth_dsu/esu_N"/>
</dbReference>
<keyword evidence="5" id="KW-0406">Ion transport</keyword>